<name>A0ACB7RSQ6_HYAAI</name>
<protein>
    <submittedName>
        <fullName evidence="1">Uncharacterized protein</fullName>
    </submittedName>
</protein>
<gene>
    <name evidence="1" type="ORF">HPB50_009428</name>
</gene>
<keyword evidence="2" id="KW-1185">Reference proteome</keyword>
<dbReference type="Proteomes" id="UP000821845">
    <property type="component" value="Chromosome 8"/>
</dbReference>
<accession>A0ACB7RSQ6</accession>
<reference evidence="1" key="1">
    <citation type="submission" date="2020-05" db="EMBL/GenBank/DDBJ databases">
        <title>Large-scale comparative analyses of tick genomes elucidate their genetic diversity and vector capacities.</title>
        <authorList>
            <person name="Jia N."/>
            <person name="Wang J."/>
            <person name="Shi W."/>
            <person name="Du L."/>
            <person name="Sun Y."/>
            <person name="Zhan W."/>
            <person name="Jiang J."/>
            <person name="Wang Q."/>
            <person name="Zhang B."/>
            <person name="Ji P."/>
            <person name="Sakyi L.B."/>
            <person name="Cui X."/>
            <person name="Yuan T."/>
            <person name="Jiang B."/>
            <person name="Yang W."/>
            <person name="Lam T.T.-Y."/>
            <person name="Chang Q."/>
            <person name="Ding S."/>
            <person name="Wang X."/>
            <person name="Zhu J."/>
            <person name="Ruan X."/>
            <person name="Zhao L."/>
            <person name="Wei J."/>
            <person name="Que T."/>
            <person name="Du C."/>
            <person name="Cheng J."/>
            <person name="Dai P."/>
            <person name="Han X."/>
            <person name="Huang E."/>
            <person name="Gao Y."/>
            <person name="Liu J."/>
            <person name="Shao H."/>
            <person name="Ye R."/>
            <person name="Li L."/>
            <person name="Wei W."/>
            <person name="Wang X."/>
            <person name="Wang C."/>
            <person name="Yang T."/>
            <person name="Huo Q."/>
            <person name="Li W."/>
            <person name="Guo W."/>
            <person name="Chen H."/>
            <person name="Zhou L."/>
            <person name="Ni X."/>
            <person name="Tian J."/>
            <person name="Zhou Y."/>
            <person name="Sheng Y."/>
            <person name="Liu T."/>
            <person name="Pan Y."/>
            <person name="Xia L."/>
            <person name="Li J."/>
            <person name="Zhao F."/>
            <person name="Cao W."/>
        </authorList>
    </citation>
    <scope>NUCLEOTIDE SEQUENCE</scope>
    <source>
        <strain evidence="1">Hyas-2018</strain>
    </source>
</reference>
<proteinExistence type="predicted"/>
<evidence type="ECO:0000313" key="1">
    <source>
        <dbReference type="EMBL" id="KAH6923917.1"/>
    </source>
</evidence>
<sequence length="162" mass="18194">MGAGGSTCTPGPFRPATAAGAFVTMVEFFEIAEKRDSLSASQSWVEQKQVTAGGYTMTVACKIHKDFSDQVSLTFGVALRSGEWDDYVEWPFSKTVTFTVPHLVDYYKDLKLPISLEGDNVVRKPKQGWTNSARWSERLYWDNISRSGFLRNNVLRVNVEVL</sequence>
<comment type="caution">
    <text evidence="1">The sequence shown here is derived from an EMBL/GenBank/DDBJ whole genome shotgun (WGS) entry which is preliminary data.</text>
</comment>
<dbReference type="EMBL" id="CM023488">
    <property type="protein sequence ID" value="KAH6923917.1"/>
    <property type="molecule type" value="Genomic_DNA"/>
</dbReference>
<evidence type="ECO:0000313" key="2">
    <source>
        <dbReference type="Proteomes" id="UP000821845"/>
    </source>
</evidence>
<organism evidence="1 2">
    <name type="scientific">Hyalomma asiaticum</name>
    <name type="common">Tick</name>
    <dbReference type="NCBI Taxonomy" id="266040"/>
    <lineage>
        <taxon>Eukaryota</taxon>
        <taxon>Metazoa</taxon>
        <taxon>Ecdysozoa</taxon>
        <taxon>Arthropoda</taxon>
        <taxon>Chelicerata</taxon>
        <taxon>Arachnida</taxon>
        <taxon>Acari</taxon>
        <taxon>Parasitiformes</taxon>
        <taxon>Ixodida</taxon>
        <taxon>Ixodoidea</taxon>
        <taxon>Ixodidae</taxon>
        <taxon>Hyalomminae</taxon>
        <taxon>Hyalomma</taxon>
    </lineage>
</organism>